<dbReference type="EMBL" id="KZ819905">
    <property type="protein sequence ID" value="PWN50704.1"/>
    <property type="molecule type" value="Genomic_DNA"/>
</dbReference>
<evidence type="ECO:0000313" key="1">
    <source>
        <dbReference type="EMBL" id="PWN50704.1"/>
    </source>
</evidence>
<sequence>MRVCLQLYRIIPIFRHQQEAKTGACKLGIHQPWSTEHHHHHHHYQHHYHHHLHRLRSSIRPFLHYTHSPKRAACPFLARYSPSIHSC</sequence>
<name>A0ACD0NY27_9BASI</name>
<dbReference type="Proteomes" id="UP000245626">
    <property type="component" value="Unassembled WGS sequence"/>
</dbReference>
<accession>A0ACD0NY27</accession>
<evidence type="ECO:0000313" key="2">
    <source>
        <dbReference type="Proteomes" id="UP000245626"/>
    </source>
</evidence>
<reference evidence="1 2" key="1">
    <citation type="journal article" date="2018" name="Mol. Biol. Evol.">
        <title>Broad Genomic Sampling Reveals a Smut Pathogenic Ancestry of the Fungal Clade Ustilaginomycotina.</title>
        <authorList>
            <person name="Kijpornyongpan T."/>
            <person name="Mondo S.J."/>
            <person name="Barry K."/>
            <person name="Sandor L."/>
            <person name="Lee J."/>
            <person name="Lipzen A."/>
            <person name="Pangilinan J."/>
            <person name="LaButti K."/>
            <person name="Hainaut M."/>
            <person name="Henrissat B."/>
            <person name="Grigoriev I.V."/>
            <person name="Spatafora J.W."/>
            <person name="Aime M.C."/>
        </authorList>
    </citation>
    <scope>NUCLEOTIDE SEQUENCE [LARGE SCALE GENOMIC DNA]</scope>
    <source>
        <strain evidence="1 2">SA 807</strain>
    </source>
</reference>
<proteinExistence type="predicted"/>
<organism evidence="1 2">
    <name type="scientific">Violaceomyces palustris</name>
    <dbReference type="NCBI Taxonomy" id="1673888"/>
    <lineage>
        <taxon>Eukaryota</taxon>
        <taxon>Fungi</taxon>
        <taxon>Dikarya</taxon>
        <taxon>Basidiomycota</taxon>
        <taxon>Ustilaginomycotina</taxon>
        <taxon>Ustilaginomycetes</taxon>
        <taxon>Violaceomycetales</taxon>
        <taxon>Violaceomycetaceae</taxon>
        <taxon>Violaceomyces</taxon>
    </lineage>
</organism>
<protein>
    <submittedName>
        <fullName evidence="1">Uncharacterized protein</fullName>
    </submittedName>
</protein>
<keyword evidence="2" id="KW-1185">Reference proteome</keyword>
<gene>
    <name evidence="1" type="ORF">IE53DRAFT_81820</name>
</gene>